<name>A0A4R2NQ07_9FLAO</name>
<dbReference type="Proteomes" id="UP000294564">
    <property type="component" value="Unassembled WGS sequence"/>
</dbReference>
<keyword evidence="8" id="KW-1185">Reference proteome</keyword>
<dbReference type="GO" id="GO:0005886">
    <property type="term" value="C:plasma membrane"/>
    <property type="evidence" value="ECO:0007669"/>
    <property type="project" value="UniProtKB-SubCell"/>
</dbReference>
<dbReference type="InterPro" id="IPR001123">
    <property type="entry name" value="LeuE-type"/>
</dbReference>
<dbReference type="PANTHER" id="PTHR30086">
    <property type="entry name" value="ARGININE EXPORTER PROTEIN ARGO"/>
    <property type="match status" value="1"/>
</dbReference>
<reference evidence="7 8" key="1">
    <citation type="submission" date="2019-03" db="EMBL/GenBank/DDBJ databases">
        <title>Genomic Encyclopedia of Type Strains, Phase IV (KMG-IV): sequencing the most valuable type-strain genomes for metagenomic binning, comparative biology and taxonomic classification.</title>
        <authorList>
            <person name="Goeker M."/>
        </authorList>
    </citation>
    <scope>NUCLEOTIDE SEQUENCE [LARGE SCALE GENOMIC DNA]</scope>
    <source>
        <strain evidence="7 8">DSM 14836</strain>
    </source>
</reference>
<proteinExistence type="predicted"/>
<dbReference type="AlphaFoldDB" id="A0A4R2NQ07"/>
<evidence type="ECO:0000256" key="5">
    <source>
        <dbReference type="ARBA" id="ARBA00023136"/>
    </source>
</evidence>
<evidence type="ECO:0000256" key="4">
    <source>
        <dbReference type="ARBA" id="ARBA00022989"/>
    </source>
</evidence>
<evidence type="ECO:0000256" key="3">
    <source>
        <dbReference type="ARBA" id="ARBA00022692"/>
    </source>
</evidence>
<feature type="transmembrane region" description="Helical" evidence="6">
    <location>
        <begin position="81"/>
        <end position="99"/>
    </location>
</feature>
<feature type="transmembrane region" description="Helical" evidence="6">
    <location>
        <begin position="159"/>
        <end position="180"/>
    </location>
</feature>
<gene>
    <name evidence="7" type="ORF">EV195_10778</name>
</gene>
<accession>A0A4R2NQ07</accession>
<comment type="caution">
    <text evidence="7">The sequence shown here is derived from an EMBL/GenBank/DDBJ whole genome shotgun (WGS) entry which is preliminary data.</text>
</comment>
<feature type="transmembrane region" description="Helical" evidence="6">
    <location>
        <begin position="200"/>
        <end position="217"/>
    </location>
</feature>
<evidence type="ECO:0000313" key="7">
    <source>
        <dbReference type="EMBL" id="TCP23913.1"/>
    </source>
</evidence>
<organism evidence="7 8">
    <name type="scientific">Tenacibaculum skagerrakense</name>
    <dbReference type="NCBI Taxonomy" id="186571"/>
    <lineage>
        <taxon>Bacteria</taxon>
        <taxon>Pseudomonadati</taxon>
        <taxon>Bacteroidota</taxon>
        <taxon>Flavobacteriia</taxon>
        <taxon>Flavobacteriales</taxon>
        <taxon>Flavobacteriaceae</taxon>
        <taxon>Tenacibaculum</taxon>
    </lineage>
</organism>
<keyword evidence="5 6" id="KW-0472">Membrane</keyword>
<feature type="transmembrane region" description="Helical" evidence="6">
    <location>
        <begin position="17"/>
        <end position="36"/>
    </location>
</feature>
<keyword evidence="4 6" id="KW-1133">Transmembrane helix</keyword>
<sequence length="235" mass="26640">MMYNSNNILGSLDYSNAYAVGAFMALMIGPVFFMLLKTSALKGFRAAIAFDVGVILGDIVFISIAYYGSRSLLEKIKDDPRLFFIGGLILIVYGLITYLDKTNKKEIDESTIDIPKSNNYFKLFFHGFFLNFINIGVLAGWLGIMVVVGPMLGMDPDLIFWYFVKVIMGYFILDIIKILLAKQLRNKLTPLVIYRVKRGMGVLLIAFGALMMLKGFVPKEKIDEFMDKVEMNRKK</sequence>
<dbReference type="GO" id="GO:0015171">
    <property type="term" value="F:amino acid transmembrane transporter activity"/>
    <property type="evidence" value="ECO:0007669"/>
    <property type="project" value="TreeGrafter"/>
</dbReference>
<feature type="transmembrane region" description="Helical" evidence="6">
    <location>
        <begin position="120"/>
        <end position="147"/>
    </location>
</feature>
<comment type="subcellular location">
    <subcellularLocation>
        <location evidence="1">Cell membrane</location>
        <topology evidence="1">Multi-pass membrane protein</topology>
    </subcellularLocation>
</comment>
<keyword evidence="2" id="KW-1003">Cell membrane</keyword>
<protein>
    <submittedName>
        <fullName evidence="7">Threonine/homoserine/homoserine lactone efflux protein</fullName>
    </submittedName>
</protein>
<keyword evidence="3 6" id="KW-0812">Transmembrane</keyword>
<dbReference type="PANTHER" id="PTHR30086:SF20">
    <property type="entry name" value="ARGININE EXPORTER PROTEIN ARGO-RELATED"/>
    <property type="match status" value="1"/>
</dbReference>
<evidence type="ECO:0000256" key="2">
    <source>
        <dbReference type="ARBA" id="ARBA00022475"/>
    </source>
</evidence>
<evidence type="ECO:0000313" key="8">
    <source>
        <dbReference type="Proteomes" id="UP000294564"/>
    </source>
</evidence>
<dbReference type="RefSeq" id="WP_243693113.1">
    <property type="nucleotide sequence ID" value="NZ_SLXM01000007.1"/>
</dbReference>
<evidence type="ECO:0000256" key="6">
    <source>
        <dbReference type="SAM" id="Phobius"/>
    </source>
</evidence>
<evidence type="ECO:0000256" key="1">
    <source>
        <dbReference type="ARBA" id="ARBA00004651"/>
    </source>
</evidence>
<dbReference type="EMBL" id="SLXM01000007">
    <property type="protein sequence ID" value="TCP23913.1"/>
    <property type="molecule type" value="Genomic_DNA"/>
</dbReference>
<dbReference type="Pfam" id="PF01810">
    <property type="entry name" value="LysE"/>
    <property type="match status" value="1"/>
</dbReference>
<feature type="transmembrane region" description="Helical" evidence="6">
    <location>
        <begin position="48"/>
        <end position="69"/>
    </location>
</feature>